<dbReference type="SUPFAM" id="SSF160996">
    <property type="entry name" value="HI0933 insert domain-like"/>
    <property type="match status" value="1"/>
</dbReference>
<dbReference type="RefSeq" id="WP_410033022.1">
    <property type="nucleotide sequence ID" value="NZ_JBGMEH010000006.1"/>
</dbReference>
<dbReference type="Gene3D" id="1.10.8.260">
    <property type="entry name" value="HI0933 insert domain-like"/>
    <property type="match status" value="1"/>
</dbReference>
<reference evidence="6 7" key="1">
    <citation type="journal article" date="2025" name="Anaerobe">
        <title>Description of Anaerococcus kampingiae sp. nov., Anaerococcus groningensis sp. nov., Anaerococcus martiniensis sp. nov., and Anaerococcus cruorum sp. nov., isolated from human clinical specimens.</title>
        <authorList>
            <person name="Boiten K.E."/>
            <person name="Meijer J."/>
            <person name="van Wezel E.M."/>
            <person name="Veloo A.C.M."/>
        </authorList>
    </citation>
    <scope>NUCLEOTIDE SEQUENCE [LARGE SCALE GENOMIC DNA]</scope>
    <source>
        <strain evidence="6 7">ENR1039</strain>
    </source>
</reference>
<evidence type="ECO:0000256" key="3">
    <source>
        <dbReference type="ARBA" id="ARBA00022827"/>
    </source>
</evidence>
<name>A0ABW9MWZ5_9FIRM</name>
<dbReference type="InterPro" id="IPR055178">
    <property type="entry name" value="RsdA/BaiN/AoA(So)-like_dom"/>
</dbReference>
<evidence type="ECO:0000313" key="6">
    <source>
        <dbReference type="EMBL" id="MFO3716344.1"/>
    </source>
</evidence>
<keyword evidence="3" id="KW-0274">FAD</keyword>
<dbReference type="PANTHER" id="PTHR42887">
    <property type="entry name" value="OS12G0638800 PROTEIN"/>
    <property type="match status" value="1"/>
</dbReference>
<dbReference type="Proteomes" id="UP001638015">
    <property type="component" value="Unassembled WGS sequence"/>
</dbReference>
<comment type="cofactor">
    <cofactor evidence="1">
        <name>FAD</name>
        <dbReference type="ChEBI" id="CHEBI:57692"/>
    </cofactor>
</comment>
<evidence type="ECO:0000313" key="7">
    <source>
        <dbReference type="Proteomes" id="UP001638015"/>
    </source>
</evidence>
<keyword evidence="2" id="KW-0285">Flavoprotein</keyword>
<feature type="domain" description="RsdA/BaiN/AoA(So)-like Rossmann fold-like" evidence="4">
    <location>
        <begin position="3"/>
        <end position="397"/>
    </location>
</feature>
<gene>
    <name evidence="6" type="ORF">ACCQ40_06035</name>
</gene>
<comment type="caution">
    <text evidence="6">The sequence shown here is derived from an EMBL/GenBank/DDBJ whole genome shotgun (WGS) entry which is preliminary data.</text>
</comment>
<evidence type="ECO:0000259" key="5">
    <source>
        <dbReference type="Pfam" id="PF22780"/>
    </source>
</evidence>
<accession>A0ABW9MWZ5</accession>
<evidence type="ECO:0000259" key="4">
    <source>
        <dbReference type="Pfam" id="PF03486"/>
    </source>
</evidence>
<dbReference type="InterPro" id="IPR057661">
    <property type="entry name" value="RsdA/BaiN/AoA(So)_Rossmann"/>
</dbReference>
<dbReference type="PANTHER" id="PTHR42887:SF2">
    <property type="entry name" value="OS12G0638800 PROTEIN"/>
    <property type="match status" value="1"/>
</dbReference>
<evidence type="ECO:0000256" key="1">
    <source>
        <dbReference type="ARBA" id="ARBA00001974"/>
    </source>
</evidence>
<dbReference type="InterPro" id="IPR036188">
    <property type="entry name" value="FAD/NAD-bd_sf"/>
</dbReference>
<dbReference type="Pfam" id="PF22780">
    <property type="entry name" value="HI0933_like_1st"/>
    <property type="match status" value="1"/>
</dbReference>
<organism evidence="6 7">
    <name type="scientific">Anaerococcus cruorum</name>
    <dbReference type="NCBI Taxonomy" id="3115617"/>
    <lineage>
        <taxon>Bacteria</taxon>
        <taxon>Bacillati</taxon>
        <taxon>Bacillota</taxon>
        <taxon>Tissierellia</taxon>
        <taxon>Tissierellales</taxon>
        <taxon>Peptoniphilaceae</taxon>
        <taxon>Anaerococcus</taxon>
    </lineage>
</organism>
<dbReference type="InterPro" id="IPR023166">
    <property type="entry name" value="BaiN-like_dom_sf"/>
</dbReference>
<protein>
    <submittedName>
        <fullName evidence="6">NAD(P)/FAD-dependent oxidoreductase</fullName>
    </submittedName>
</protein>
<dbReference type="Gene3D" id="3.50.50.60">
    <property type="entry name" value="FAD/NAD(P)-binding domain"/>
    <property type="match status" value="1"/>
</dbReference>
<dbReference type="EMBL" id="JBGMEH010000006">
    <property type="protein sequence ID" value="MFO3716344.1"/>
    <property type="molecule type" value="Genomic_DNA"/>
</dbReference>
<dbReference type="Pfam" id="PF03486">
    <property type="entry name" value="HI0933_like"/>
    <property type="match status" value="1"/>
</dbReference>
<sequence>MKKIGIIGAGASGLYAAINLKNENNDVTILEKNNEIGKKILMTGNGRCNITNAKFYDEFLENIVGNQKFLFSSFNNHDNYATMEFYESNGLVLVTEENERVFPKSQKSRDVIKFFEKQIIVKNIKLVTNTRVEKILKKEKFLVKTSSKDYDFDVVIIATGGLSYPNTGSNGDGYKFAKDFGHKISKTYPSLVPVFFKDKDLSNIKALSLENTGIKIVTDKGTFTEFGSILLTKNFISGPEVLKISSFVVDKKVKEITLDLSTENKEDLDKLLVDLFDKNPNKDISNILNEVIPNALVEVVLNRSRIARDKKANQITKKERFILIDNIKNFSLELDKFGGFNTAVITKGGIEVDQINPKTMESKLVKDLYFIGEVLDIDALTGGFNLQLAFTTAFAAVSAIKESI</sequence>
<dbReference type="Gene3D" id="2.40.30.10">
    <property type="entry name" value="Translation factors"/>
    <property type="match status" value="1"/>
</dbReference>
<feature type="domain" description="RsdA/BaiN/AoA(So)-like insert" evidence="5">
    <location>
        <begin position="188"/>
        <end position="344"/>
    </location>
</feature>
<proteinExistence type="predicted"/>
<dbReference type="InterPro" id="IPR004792">
    <property type="entry name" value="BaiN-like"/>
</dbReference>
<dbReference type="NCBIfam" id="TIGR00275">
    <property type="entry name" value="aminoacetone oxidase family FAD-binding enzyme"/>
    <property type="match status" value="1"/>
</dbReference>
<dbReference type="SUPFAM" id="SSF51905">
    <property type="entry name" value="FAD/NAD(P)-binding domain"/>
    <property type="match status" value="1"/>
</dbReference>
<evidence type="ECO:0000256" key="2">
    <source>
        <dbReference type="ARBA" id="ARBA00022630"/>
    </source>
</evidence>
<keyword evidence="7" id="KW-1185">Reference proteome</keyword>